<protein>
    <submittedName>
        <fullName evidence="1">Uncharacterized protein</fullName>
    </submittedName>
</protein>
<keyword evidence="2" id="KW-1185">Reference proteome</keyword>
<dbReference type="EMBL" id="CM034411">
    <property type="protein sequence ID" value="KAJ0171152.1"/>
    <property type="molecule type" value="Genomic_DNA"/>
</dbReference>
<organism evidence="1 2">
    <name type="scientific">Dendrolimus kikuchii</name>
    <dbReference type="NCBI Taxonomy" id="765133"/>
    <lineage>
        <taxon>Eukaryota</taxon>
        <taxon>Metazoa</taxon>
        <taxon>Ecdysozoa</taxon>
        <taxon>Arthropoda</taxon>
        <taxon>Hexapoda</taxon>
        <taxon>Insecta</taxon>
        <taxon>Pterygota</taxon>
        <taxon>Neoptera</taxon>
        <taxon>Endopterygota</taxon>
        <taxon>Lepidoptera</taxon>
        <taxon>Glossata</taxon>
        <taxon>Ditrysia</taxon>
        <taxon>Bombycoidea</taxon>
        <taxon>Lasiocampidae</taxon>
        <taxon>Dendrolimus</taxon>
    </lineage>
</organism>
<sequence length="393" mass="46055">MFSKHIFLLLIFFIPSILGCVMNRTTAQRTWTDRLATTFYRKYHWFLPCPNEQMDLNIQFMFHDFHFDNKEQLFLIKSSVLFQYENRRLKWDPKKYDNLETVTLNSRKMWTPFVSVFNGESRNSEIMSYTPARVTSTGSISFTVVNSDTVECIAKLTNWPYDVQSCEAEFGPMYDSSEEVKLKLAGEAIDLTQDDSLWYLKHYEQREFYSNKTDIQLKLLFVLERRAGTIVAMVIYPAYVLTILTLLPMLLEVTSQVRFGIACFRLLNHLIFIKHIALLIPKHSYDSPALLLLYLGSVILTVLCVLITLCLRGLCKKNTSIRCVDNLVNLIQSSRAKFIFLWWYDVKENKWIQLANILNSVVFYVFVLVYFCLFLVLMPKPDNEVLDSKDLLR</sequence>
<evidence type="ECO:0000313" key="2">
    <source>
        <dbReference type="Proteomes" id="UP000824533"/>
    </source>
</evidence>
<dbReference type="Proteomes" id="UP000824533">
    <property type="component" value="Linkage Group LG25"/>
</dbReference>
<comment type="caution">
    <text evidence="1">The sequence shown here is derived from an EMBL/GenBank/DDBJ whole genome shotgun (WGS) entry which is preliminary data.</text>
</comment>
<name>A0ACC1CHV6_9NEOP</name>
<evidence type="ECO:0000313" key="1">
    <source>
        <dbReference type="EMBL" id="KAJ0171152.1"/>
    </source>
</evidence>
<gene>
    <name evidence="1" type="ORF">K1T71_013351</name>
</gene>
<accession>A0ACC1CHV6</accession>
<reference evidence="1 2" key="1">
    <citation type="journal article" date="2021" name="Front. Genet.">
        <title>Chromosome-Level Genome Assembly Reveals Significant Gene Expansion in the Toll and IMD Signaling Pathways of Dendrolimus kikuchii.</title>
        <authorList>
            <person name="Zhou J."/>
            <person name="Wu P."/>
            <person name="Xiong Z."/>
            <person name="Liu N."/>
            <person name="Zhao N."/>
            <person name="Ji M."/>
            <person name="Qiu Y."/>
            <person name="Yang B."/>
        </authorList>
    </citation>
    <scope>NUCLEOTIDE SEQUENCE [LARGE SCALE GENOMIC DNA]</scope>
    <source>
        <strain evidence="1">Ann1</strain>
    </source>
</reference>
<proteinExistence type="predicted"/>